<keyword evidence="9" id="KW-1185">Reference proteome</keyword>
<dbReference type="InterPro" id="IPR058814">
    <property type="entry name" value="ZIG1/7_N"/>
</dbReference>
<evidence type="ECO:0000259" key="7">
    <source>
        <dbReference type="PROSITE" id="PS50835"/>
    </source>
</evidence>
<dbReference type="InterPro" id="IPR007110">
    <property type="entry name" value="Ig-like_dom"/>
</dbReference>
<dbReference type="GO" id="GO:0098609">
    <property type="term" value="P:cell-cell adhesion"/>
    <property type="evidence" value="ECO:0007669"/>
    <property type="project" value="TreeGrafter"/>
</dbReference>
<dbReference type="PANTHER" id="PTHR11640">
    <property type="entry name" value="NEPHRIN"/>
    <property type="match status" value="1"/>
</dbReference>
<keyword evidence="4" id="KW-0325">Glycoprotein</keyword>
<keyword evidence="3" id="KW-1015">Disulfide bond</keyword>
<evidence type="ECO:0000256" key="1">
    <source>
        <dbReference type="ARBA" id="ARBA00004479"/>
    </source>
</evidence>
<dbReference type="InterPro" id="IPR003598">
    <property type="entry name" value="Ig_sub2"/>
</dbReference>
<dbReference type="PANTHER" id="PTHR11640:SF31">
    <property type="entry name" value="IRREGULAR CHIASM C-ROUGHEST PROTEIN-RELATED"/>
    <property type="match status" value="1"/>
</dbReference>
<evidence type="ECO:0000256" key="4">
    <source>
        <dbReference type="ARBA" id="ARBA00023180"/>
    </source>
</evidence>
<dbReference type="OrthoDB" id="5970915at2759"/>
<evidence type="ECO:0000313" key="8">
    <source>
        <dbReference type="EMBL" id="VDM54699.1"/>
    </source>
</evidence>
<evidence type="ECO:0000313" key="9">
    <source>
        <dbReference type="Proteomes" id="UP000267027"/>
    </source>
</evidence>
<dbReference type="SMART" id="SM00408">
    <property type="entry name" value="IGc2"/>
    <property type="match status" value="1"/>
</dbReference>
<dbReference type="PROSITE" id="PS50835">
    <property type="entry name" value="IG_LIKE"/>
    <property type="match status" value="1"/>
</dbReference>
<feature type="domain" description="Ig-like" evidence="7">
    <location>
        <begin position="153"/>
        <end position="220"/>
    </location>
</feature>
<dbReference type="GO" id="GO:0005911">
    <property type="term" value="C:cell-cell junction"/>
    <property type="evidence" value="ECO:0007669"/>
    <property type="project" value="TreeGrafter"/>
</dbReference>
<proteinExistence type="predicted"/>
<reference evidence="8 9" key="1">
    <citation type="submission" date="2018-11" db="EMBL/GenBank/DDBJ databases">
        <authorList>
            <consortium name="Pathogen Informatics"/>
        </authorList>
    </citation>
    <scope>NUCLEOTIDE SEQUENCE [LARGE SCALE GENOMIC DNA]</scope>
    <source>
        <strain evidence="8 9">Costa Rica</strain>
    </source>
</reference>
<dbReference type="Pfam" id="PF13927">
    <property type="entry name" value="Ig_3"/>
    <property type="match status" value="1"/>
</dbReference>
<dbReference type="InterPro" id="IPR013783">
    <property type="entry name" value="Ig-like_fold"/>
</dbReference>
<sequence>MLFFFYLKSLVSFPLTASAFTALSLHGSCNVRVIGNLAIVAKPIGNAGTEDVPLQSAVGDFWCGIEKVGEEVPVEYGEFTRLRDGKIFEATISDRRAKLHFGTAPATVAGKYMCEVRGSDGELLRGYLFLYSPPILQLPSRSIFYEVLLSRPPKVVGEARTAREGDRVELRCPVFGYPQPHAMWQKNGTDIEVSYIADNLILSKVSRRANGVYTCIADNSFPMFVDGPSMPHQLIYEQKLNVLP</sequence>
<evidence type="ECO:0000256" key="6">
    <source>
        <dbReference type="SAM" id="SignalP"/>
    </source>
</evidence>
<dbReference type="InterPro" id="IPR003599">
    <property type="entry name" value="Ig_sub"/>
</dbReference>
<organism evidence="8 9">
    <name type="scientific">Angiostrongylus costaricensis</name>
    <name type="common">Nematode worm</name>
    <dbReference type="NCBI Taxonomy" id="334426"/>
    <lineage>
        <taxon>Eukaryota</taxon>
        <taxon>Metazoa</taxon>
        <taxon>Ecdysozoa</taxon>
        <taxon>Nematoda</taxon>
        <taxon>Chromadorea</taxon>
        <taxon>Rhabditida</taxon>
        <taxon>Rhabditina</taxon>
        <taxon>Rhabditomorpha</taxon>
        <taxon>Strongyloidea</taxon>
        <taxon>Metastrongylidae</taxon>
        <taxon>Angiostrongylus</taxon>
    </lineage>
</organism>
<feature type="chain" id="PRO_5018158067" description="Ig-like domain-containing protein" evidence="6">
    <location>
        <begin position="20"/>
        <end position="244"/>
    </location>
</feature>
<dbReference type="GO" id="GO:0050839">
    <property type="term" value="F:cell adhesion molecule binding"/>
    <property type="evidence" value="ECO:0007669"/>
    <property type="project" value="TreeGrafter"/>
</dbReference>
<dbReference type="SMART" id="SM00409">
    <property type="entry name" value="IG"/>
    <property type="match status" value="1"/>
</dbReference>
<evidence type="ECO:0000256" key="5">
    <source>
        <dbReference type="ARBA" id="ARBA00023319"/>
    </source>
</evidence>
<keyword evidence="6" id="KW-0732">Signal</keyword>
<name>A0A3P7HKX4_ANGCS</name>
<evidence type="ECO:0000256" key="3">
    <source>
        <dbReference type="ARBA" id="ARBA00023157"/>
    </source>
</evidence>
<dbReference type="Gene3D" id="2.60.40.10">
    <property type="entry name" value="Immunoglobulins"/>
    <property type="match status" value="1"/>
</dbReference>
<keyword evidence="2" id="KW-0472">Membrane</keyword>
<dbReference type="AlphaFoldDB" id="A0A3P7HKX4"/>
<protein>
    <recommendedName>
        <fullName evidence="7">Ig-like domain-containing protein</fullName>
    </recommendedName>
</protein>
<gene>
    <name evidence="8" type="ORF">ACOC_LOCUS3114</name>
</gene>
<feature type="signal peptide" evidence="6">
    <location>
        <begin position="1"/>
        <end position="19"/>
    </location>
</feature>
<dbReference type="InterPro" id="IPR036179">
    <property type="entry name" value="Ig-like_dom_sf"/>
</dbReference>
<evidence type="ECO:0000256" key="2">
    <source>
        <dbReference type="ARBA" id="ARBA00023136"/>
    </source>
</evidence>
<dbReference type="CDD" id="cd00096">
    <property type="entry name" value="Ig"/>
    <property type="match status" value="1"/>
</dbReference>
<dbReference type="Pfam" id="PF26428">
    <property type="entry name" value="Zwei_Ig_N"/>
    <property type="match status" value="1"/>
</dbReference>
<comment type="subcellular location">
    <subcellularLocation>
        <location evidence="1">Membrane</location>
        <topology evidence="1">Single-pass type I membrane protein</topology>
    </subcellularLocation>
</comment>
<keyword evidence="5" id="KW-0393">Immunoglobulin domain</keyword>
<dbReference type="SUPFAM" id="SSF48726">
    <property type="entry name" value="Immunoglobulin"/>
    <property type="match status" value="1"/>
</dbReference>
<dbReference type="Proteomes" id="UP000267027">
    <property type="component" value="Unassembled WGS sequence"/>
</dbReference>
<accession>A0A3P7HKX4</accession>
<dbReference type="GO" id="GO:0005886">
    <property type="term" value="C:plasma membrane"/>
    <property type="evidence" value="ECO:0007669"/>
    <property type="project" value="TreeGrafter"/>
</dbReference>
<dbReference type="InterPro" id="IPR051275">
    <property type="entry name" value="Cell_adhesion_signaling"/>
</dbReference>
<dbReference type="EMBL" id="UYYA01000812">
    <property type="protein sequence ID" value="VDM54699.1"/>
    <property type="molecule type" value="Genomic_DNA"/>
</dbReference>